<dbReference type="Gene3D" id="2.40.390.10">
    <property type="entry name" value="CV3147-like"/>
    <property type="match status" value="1"/>
</dbReference>
<feature type="domain" description="S-Me-THD-like C-terminal" evidence="2">
    <location>
        <begin position="177"/>
        <end position="329"/>
    </location>
</feature>
<dbReference type="Gene3D" id="3.40.1610.10">
    <property type="entry name" value="CV3147-like domain"/>
    <property type="match status" value="1"/>
</dbReference>
<reference evidence="3 4" key="1">
    <citation type="submission" date="2019-03" db="EMBL/GenBank/DDBJ databases">
        <title>Genomic Encyclopedia of Type Strains, Phase IV (KMG-IV): sequencing the most valuable type-strain genomes for metagenomic binning, comparative biology and taxonomic classification.</title>
        <authorList>
            <person name="Goeker M."/>
        </authorList>
    </citation>
    <scope>NUCLEOTIDE SEQUENCE [LARGE SCALE GENOMIC DNA]</scope>
    <source>
        <strain evidence="3 4">DSM 25964</strain>
    </source>
</reference>
<dbReference type="AlphaFoldDB" id="A0A4R8MBL2"/>
<dbReference type="InterPro" id="IPR010318">
    <property type="entry name" value="S-Me-THD_N"/>
</dbReference>
<gene>
    <name evidence="3" type="ORF">C8D99_10284</name>
</gene>
<proteinExistence type="predicted"/>
<feature type="domain" description="S-Me-THD N-terminal" evidence="1">
    <location>
        <begin position="16"/>
        <end position="144"/>
    </location>
</feature>
<dbReference type="RefSeq" id="WP_133955953.1">
    <property type="nucleotide sequence ID" value="NZ_SORI01000002.1"/>
</dbReference>
<evidence type="ECO:0000313" key="3">
    <source>
        <dbReference type="EMBL" id="TDY63103.1"/>
    </source>
</evidence>
<evidence type="ECO:0000313" key="4">
    <source>
        <dbReference type="Proteomes" id="UP000295066"/>
    </source>
</evidence>
<evidence type="ECO:0000259" key="2">
    <source>
        <dbReference type="Pfam" id="PF20906"/>
    </source>
</evidence>
<dbReference type="Pfam" id="PF20906">
    <property type="entry name" value="S-Me-THD_C"/>
    <property type="match status" value="1"/>
</dbReference>
<evidence type="ECO:0008006" key="5">
    <source>
        <dbReference type="Google" id="ProtNLM"/>
    </source>
</evidence>
<dbReference type="InterPro" id="IPR048350">
    <property type="entry name" value="S-Me-THD-like_C"/>
</dbReference>
<comment type="caution">
    <text evidence="3">The sequence shown here is derived from an EMBL/GenBank/DDBJ whole genome shotgun (WGS) entry which is preliminary data.</text>
</comment>
<sequence length="357" mass="37067">MAKRPITKETGEAAILGGAVLGGGGGGSMEKGRLNLRGALEAGEVVLADIDDIPPDTVLITGSAVGAPAAAEARVEPKDYVRVVEILKENGCPAPGGFIPNECGGSSITNGWVPAALMGLPVVDALCNGRAHPTGVMGSMGLHRDPGYVSRQSAAGGDREKGLYLELHVAGKLGSASSMIRAAADKSGGLVAVARNPVAASYARAHGACGALRQAMDLGERMRKAMPRGGDVVLASILNFLGGEHMVTGAVARKEIVTRGGFDSGSVIVGDFETTFWNEYMTLESRGERLATFPDLIMTLDAGSGLPVTTAEVKEGQTVILFVVPADRLILGEGMRCMELMEEIEPVVGKKIVEYIR</sequence>
<organism evidence="3 4">
    <name type="scientific">Aminivibrio pyruvatiphilus</name>
    <dbReference type="NCBI Taxonomy" id="1005740"/>
    <lineage>
        <taxon>Bacteria</taxon>
        <taxon>Thermotogati</taxon>
        <taxon>Synergistota</taxon>
        <taxon>Synergistia</taxon>
        <taxon>Synergistales</taxon>
        <taxon>Aminobacteriaceae</taxon>
        <taxon>Aminivibrio</taxon>
    </lineage>
</organism>
<name>A0A4R8MBL2_9BACT</name>
<accession>A0A4R8MBL2</accession>
<dbReference type="Pfam" id="PF06032">
    <property type="entry name" value="S-Me-THD_N"/>
    <property type="match status" value="1"/>
</dbReference>
<dbReference type="InterPro" id="IPR027479">
    <property type="entry name" value="S-Me-THD_N_sf"/>
</dbReference>
<evidence type="ECO:0000259" key="1">
    <source>
        <dbReference type="Pfam" id="PF06032"/>
    </source>
</evidence>
<protein>
    <recommendedName>
        <fullName evidence="5">DUF917 family protein</fullName>
    </recommendedName>
</protein>
<dbReference type="SUPFAM" id="SSF160991">
    <property type="entry name" value="CV3147-like"/>
    <property type="match status" value="1"/>
</dbReference>
<dbReference type="OrthoDB" id="7441206at2"/>
<dbReference type="InterPro" id="IPR024071">
    <property type="entry name" value="S-Me-THD_C_sf"/>
</dbReference>
<keyword evidence="4" id="KW-1185">Reference proteome</keyword>
<dbReference type="Proteomes" id="UP000295066">
    <property type="component" value="Unassembled WGS sequence"/>
</dbReference>
<dbReference type="EMBL" id="SORI01000002">
    <property type="protein sequence ID" value="TDY63103.1"/>
    <property type="molecule type" value="Genomic_DNA"/>
</dbReference>